<dbReference type="PANTHER" id="PTHR22977:SF5">
    <property type="entry name" value="COX ASSEMBLY MITOCHONDRIAL PROTEIN HOMOLOG"/>
    <property type="match status" value="1"/>
</dbReference>
<dbReference type="AlphaFoldDB" id="A0AAN7SZ69"/>
<dbReference type="EMBL" id="JAVRRJ010000004">
    <property type="protein sequence ID" value="KAK5085673.1"/>
    <property type="molecule type" value="Genomic_DNA"/>
</dbReference>
<feature type="region of interest" description="Disordered" evidence="4">
    <location>
        <begin position="135"/>
        <end position="159"/>
    </location>
</feature>
<evidence type="ECO:0000256" key="3">
    <source>
        <dbReference type="RuleBase" id="RU364104"/>
    </source>
</evidence>
<comment type="similarity">
    <text evidence="1 3">Belongs to the CMC family.</text>
</comment>
<comment type="subcellular location">
    <subcellularLocation>
        <location evidence="3">Mitochondrion inner membrane</location>
    </subcellularLocation>
</comment>
<gene>
    <name evidence="5" type="ORF">LTR05_004961</name>
</gene>
<comment type="function">
    <text evidence="3">Required for mitochondrial cytochrome c oxidase (COX) assembly and respiration.</text>
</comment>
<evidence type="ECO:0000256" key="2">
    <source>
        <dbReference type="ARBA" id="ARBA00023157"/>
    </source>
</evidence>
<dbReference type="Proteomes" id="UP001309876">
    <property type="component" value="Unassembled WGS sequence"/>
</dbReference>
<name>A0AAN7SZ69_9EURO</name>
<keyword evidence="3" id="KW-0143">Chaperone</keyword>
<keyword evidence="2" id="KW-1015">Disulfide bond</keyword>
<evidence type="ECO:0000256" key="4">
    <source>
        <dbReference type="SAM" id="MobiDB-lite"/>
    </source>
</evidence>
<comment type="caution">
    <text evidence="5">The sequence shown here is derived from an EMBL/GenBank/DDBJ whole genome shotgun (WGS) entry which is preliminary data.</text>
</comment>
<sequence>MPGHHIQIPDAGTDSASHFGIHHPEASRINLHNPLPLSAAQEAQVKDLYYKRVRKLCDPEIKEFAACAKGLTISATWRCREQRHKMNSCMVANARPEEEDKAREEWFKGIQERRRKKEEESIEVEKRRQEVIDMTRRKAEQEKAEAESKKVVESKKSWW</sequence>
<evidence type="ECO:0000313" key="6">
    <source>
        <dbReference type="Proteomes" id="UP001309876"/>
    </source>
</evidence>
<protein>
    <recommendedName>
        <fullName evidence="3">COX assembly mitochondrial protein</fullName>
    </recommendedName>
</protein>
<keyword evidence="6" id="KW-1185">Reference proteome</keyword>
<proteinExistence type="inferred from homology"/>
<keyword evidence="3" id="KW-0472">Membrane</keyword>
<dbReference type="PANTHER" id="PTHR22977">
    <property type="entry name" value="COX ASSEMBLY MITOCHONDRIAL PROTEIN"/>
    <property type="match status" value="1"/>
</dbReference>
<dbReference type="Pfam" id="PF08583">
    <property type="entry name" value="Cmc1"/>
    <property type="match status" value="1"/>
</dbReference>
<dbReference type="InterPro" id="IPR013892">
    <property type="entry name" value="Cyt_c_biogenesis_Cmc1-like"/>
</dbReference>
<organism evidence="5 6">
    <name type="scientific">Lithohypha guttulata</name>
    <dbReference type="NCBI Taxonomy" id="1690604"/>
    <lineage>
        <taxon>Eukaryota</taxon>
        <taxon>Fungi</taxon>
        <taxon>Dikarya</taxon>
        <taxon>Ascomycota</taxon>
        <taxon>Pezizomycotina</taxon>
        <taxon>Eurotiomycetes</taxon>
        <taxon>Chaetothyriomycetidae</taxon>
        <taxon>Chaetothyriales</taxon>
        <taxon>Trichomeriaceae</taxon>
        <taxon>Lithohypha</taxon>
    </lineage>
</organism>
<keyword evidence="3" id="KW-0496">Mitochondrion</keyword>
<evidence type="ECO:0000256" key="1">
    <source>
        <dbReference type="ARBA" id="ARBA00007347"/>
    </source>
</evidence>
<dbReference type="GO" id="GO:0005743">
    <property type="term" value="C:mitochondrial inner membrane"/>
    <property type="evidence" value="ECO:0007669"/>
    <property type="project" value="UniProtKB-SubCell"/>
</dbReference>
<reference evidence="5 6" key="1">
    <citation type="submission" date="2023-08" db="EMBL/GenBank/DDBJ databases">
        <title>Black Yeasts Isolated from many extreme environments.</title>
        <authorList>
            <person name="Coleine C."/>
            <person name="Stajich J.E."/>
            <person name="Selbmann L."/>
        </authorList>
    </citation>
    <scope>NUCLEOTIDE SEQUENCE [LARGE SCALE GENOMIC DNA]</scope>
    <source>
        <strain evidence="5 6">CCFEE 5910</strain>
    </source>
</reference>
<accession>A0AAN7SZ69</accession>
<keyword evidence="3" id="KW-0999">Mitochondrion inner membrane</keyword>
<evidence type="ECO:0000313" key="5">
    <source>
        <dbReference type="EMBL" id="KAK5085673.1"/>
    </source>
</evidence>